<reference evidence="3 4" key="1">
    <citation type="submission" date="2017-09" db="EMBL/GenBank/DDBJ databases">
        <title>WGS assembly of Aquilegia coerulea Goldsmith.</title>
        <authorList>
            <person name="Hodges S."/>
            <person name="Kramer E."/>
            <person name="Nordborg M."/>
            <person name="Tomkins J."/>
            <person name="Borevitz J."/>
            <person name="Derieg N."/>
            <person name="Yan J."/>
            <person name="Mihaltcheva S."/>
            <person name="Hayes R.D."/>
            <person name="Rokhsar D."/>
        </authorList>
    </citation>
    <scope>NUCLEOTIDE SEQUENCE [LARGE SCALE GENOMIC DNA]</scope>
    <source>
        <strain evidence="4">cv. Goldsmith</strain>
    </source>
</reference>
<keyword evidence="1" id="KW-0812">Transmembrane</keyword>
<keyword evidence="4" id="KW-1185">Reference proteome</keyword>
<feature type="chain" id="PRO_5013774437" evidence="2">
    <location>
        <begin position="22"/>
        <end position="88"/>
    </location>
</feature>
<feature type="signal peptide" evidence="2">
    <location>
        <begin position="1"/>
        <end position="21"/>
    </location>
</feature>
<gene>
    <name evidence="3" type="ORF">AQUCO_06500026v1</name>
</gene>
<evidence type="ECO:0000256" key="2">
    <source>
        <dbReference type="SAM" id="SignalP"/>
    </source>
</evidence>
<organism evidence="3 4">
    <name type="scientific">Aquilegia coerulea</name>
    <name type="common">Rocky mountain columbine</name>
    <dbReference type="NCBI Taxonomy" id="218851"/>
    <lineage>
        <taxon>Eukaryota</taxon>
        <taxon>Viridiplantae</taxon>
        <taxon>Streptophyta</taxon>
        <taxon>Embryophyta</taxon>
        <taxon>Tracheophyta</taxon>
        <taxon>Spermatophyta</taxon>
        <taxon>Magnoliopsida</taxon>
        <taxon>Ranunculales</taxon>
        <taxon>Ranunculaceae</taxon>
        <taxon>Thalictroideae</taxon>
        <taxon>Aquilegia</taxon>
    </lineage>
</organism>
<dbReference type="InParanoid" id="A0A2G5CC81"/>
<feature type="transmembrane region" description="Helical" evidence="1">
    <location>
        <begin position="64"/>
        <end position="87"/>
    </location>
</feature>
<keyword evidence="2" id="KW-0732">Signal</keyword>
<name>A0A2G5CC81_AQUCA</name>
<protein>
    <submittedName>
        <fullName evidence="3">Uncharacterized protein</fullName>
    </submittedName>
</protein>
<accession>A0A2G5CC81</accession>
<evidence type="ECO:0000313" key="3">
    <source>
        <dbReference type="EMBL" id="PIA28901.1"/>
    </source>
</evidence>
<dbReference type="Proteomes" id="UP000230069">
    <property type="component" value="Unassembled WGS sequence"/>
</dbReference>
<dbReference type="AlphaFoldDB" id="A0A2G5CC81"/>
<evidence type="ECO:0000256" key="1">
    <source>
        <dbReference type="SAM" id="Phobius"/>
    </source>
</evidence>
<keyword evidence="1" id="KW-1133">Transmembrane helix</keyword>
<proteinExistence type="predicted"/>
<evidence type="ECO:0000313" key="4">
    <source>
        <dbReference type="Proteomes" id="UP000230069"/>
    </source>
</evidence>
<sequence length="88" mass="10144">MVFSPELLRLLLLLQLHNKAADDLDENNVDGKFRPIRIPVLKYFFEEEIGEINEKCLCVEDKRILPAIVTDFFLLLLLLLSLCLSLGE</sequence>
<dbReference type="EMBL" id="KZ305082">
    <property type="protein sequence ID" value="PIA28901.1"/>
    <property type="molecule type" value="Genomic_DNA"/>
</dbReference>
<keyword evidence="1" id="KW-0472">Membrane</keyword>